<sequence>MSCEALREARLLARYFGKAPSRLAGSQTDTALTLTAAGQTHMAGGAAISGSSYWHIMGTLSTMSARNGTLLAAQDAQSALPQMPRLAPCTASEAGQQTPALYNNPQCGTSSFRWL</sequence>
<dbReference type="EMBL" id="JALJOQ010000049">
    <property type="protein sequence ID" value="KAK9804607.1"/>
    <property type="molecule type" value="Genomic_DNA"/>
</dbReference>
<organism evidence="1 2">
    <name type="scientific">Symbiochloris irregularis</name>
    <dbReference type="NCBI Taxonomy" id="706552"/>
    <lineage>
        <taxon>Eukaryota</taxon>
        <taxon>Viridiplantae</taxon>
        <taxon>Chlorophyta</taxon>
        <taxon>core chlorophytes</taxon>
        <taxon>Trebouxiophyceae</taxon>
        <taxon>Trebouxiales</taxon>
        <taxon>Trebouxiaceae</taxon>
        <taxon>Symbiochloris</taxon>
    </lineage>
</organism>
<name>A0AAW1P7L3_9CHLO</name>
<accession>A0AAW1P7L3</accession>
<proteinExistence type="predicted"/>
<protein>
    <submittedName>
        <fullName evidence="1">Uncharacterized protein</fullName>
    </submittedName>
</protein>
<keyword evidence="2" id="KW-1185">Reference proteome</keyword>
<comment type="caution">
    <text evidence="1">The sequence shown here is derived from an EMBL/GenBank/DDBJ whole genome shotgun (WGS) entry which is preliminary data.</text>
</comment>
<dbReference type="Proteomes" id="UP001465755">
    <property type="component" value="Unassembled WGS sequence"/>
</dbReference>
<dbReference type="AlphaFoldDB" id="A0AAW1P7L3"/>
<evidence type="ECO:0000313" key="2">
    <source>
        <dbReference type="Proteomes" id="UP001465755"/>
    </source>
</evidence>
<reference evidence="1 2" key="1">
    <citation type="journal article" date="2024" name="Nat. Commun.">
        <title>Phylogenomics reveals the evolutionary origins of lichenization in chlorophyte algae.</title>
        <authorList>
            <person name="Puginier C."/>
            <person name="Libourel C."/>
            <person name="Otte J."/>
            <person name="Skaloud P."/>
            <person name="Haon M."/>
            <person name="Grisel S."/>
            <person name="Petersen M."/>
            <person name="Berrin J.G."/>
            <person name="Delaux P.M."/>
            <person name="Dal Grande F."/>
            <person name="Keller J."/>
        </authorList>
    </citation>
    <scope>NUCLEOTIDE SEQUENCE [LARGE SCALE GENOMIC DNA]</scope>
    <source>
        <strain evidence="1 2">SAG 2036</strain>
    </source>
</reference>
<gene>
    <name evidence="1" type="ORF">WJX73_007379</name>
</gene>
<evidence type="ECO:0000313" key="1">
    <source>
        <dbReference type="EMBL" id="KAK9804607.1"/>
    </source>
</evidence>